<dbReference type="InterPro" id="IPR037923">
    <property type="entry name" value="HTH-like"/>
</dbReference>
<dbReference type="Pfam" id="PF07883">
    <property type="entry name" value="Cupin_2"/>
    <property type="match status" value="1"/>
</dbReference>
<accession>A0A4Z0RLB5</accession>
<dbReference type="Pfam" id="PF12833">
    <property type="entry name" value="HTH_18"/>
    <property type="match status" value="1"/>
</dbReference>
<dbReference type="Gene3D" id="1.10.10.60">
    <property type="entry name" value="Homeodomain-like"/>
    <property type="match status" value="2"/>
</dbReference>
<dbReference type="SUPFAM" id="SSF51215">
    <property type="entry name" value="Regulatory protein AraC"/>
    <property type="match status" value="1"/>
</dbReference>
<keyword evidence="3" id="KW-0804">Transcription</keyword>
<comment type="caution">
    <text evidence="6">The sequence shown here is derived from an EMBL/GenBank/DDBJ whole genome shotgun (WGS) entry which is preliminary data.</text>
</comment>
<sequence length="279" mass="32175">MYKYEDVKVEWADNTVRFDYVDRSVFSEDIEIPEHWHEEIEINYTMTGEVKEYIIDGDTEYVHGGEFIVVNPFQVHGVHNVSRARRNLLLLVSQRFIQKFIPRLSDTRFILKPSIFMSSDQQRAVARMADLMISIFEVTKADHEYRDDEFIGLTVQLLALLGSNFGIKNDSKMTNNLAETIAYVQKNYKEELTLVGLANRVHLSAAYFDRFFKEQTGYSVMQYVGKIRSMHAYQLLAVDQKSVAYTATMVGFSSTQALNRSLKKNFGLTATALKKQKTT</sequence>
<dbReference type="EMBL" id="JAAOCX010000005">
    <property type="protein sequence ID" value="MBJ7632462.1"/>
    <property type="molecule type" value="Genomic_DNA"/>
</dbReference>
<evidence type="ECO:0000313" key="5">
    <source>
        <dbReference type="EMBL" id="MBJ7632462.1"/>
    </source>
</evidence>
<keyword evidence="7" id="KW-1185">Reference proteome</keyword>
<dbReference type="SMART" id="SM00342">
    <property type="entry name" value="HTH_ARAC"/>
    <property type="match status" value="1"/>
</dbReference>
<evidence type="ECO:0000256" key="1">
    <source>
        <dbReference type="ARBA" id="ARBA00023015"/>
    </source>
</evidence>
<name>A0A4Z0RLB5_WEICO</name>
<organism evidence="6 7">
    <name type="scientific">Weissella confusa</name>
    <name type="common">Lactobacillus confusus</name>
    <dbReference type="NCBI Taxonomy" id="1583"/>
    <lineage>
        <taxon>Bacteria</taxon>
        <taxon>Bacillati</taxon>
        <taxon>Bacillota</taxon>
        <taxon>Bacilli</taxon>
        <taxon>Lactobacillales</taxon>
        <taxon>Lactobacillaceae</taxon>
        <taxon>Weissella</taxon>
    </lineage>
</organism>
<dbReference type="Proteomes" id="UP000728106">
    <property type="component" value="Unassembled WGS sequence"/>
</dbReference>
<evidence type="ECO:0000256" key="2">
    <source>
        <dbReference type="ARBA" id="ARBA00023125"/>
    </source>
</evidence>
<dbReference type="EMBL" id="JAAOCP010000004">
    <property type="protein sequence ID" value="MBJ7638598.1"/>
    <property type="molecule type" value="Genomic_DNA"/>
</dbReference>
<gene>
    <name evidence="6" type="ORF">HAU20_04250</name>
    <name evidence="5" type="ORF">HAU43_05100</name>
</gene>
<evidence type="ECO:0000313" key="6">
    <source>
        <dbReference type="EMBL" id="MBJ7638598.1"/>
    </source>
</evidence>
<evidence type="ECO:0000256" key="3">
    <source>
        <dbReference type="ARBA" id="ARBA00023163"/>
    </source>
</evidence>
<dbReference type="AlphaFoldDB" id="A0A4Z0RLB5"/>
<dbReference type="CDD" id="cd02208">
    <property type="entry name" value="cupin_RmlC-like"/>
    <property type="match status" value="1"/>
</dbReference>
<dbReference type="SUPFAM" id="SSF46689">
    <property type="entry name" value="Homeodomain-like"/>
    <property type="match status" value="2"/>
</dbReference>
<dbReference type="Proteomes" id="UP000808038">
    <property type="component" value="Unassembled WGS sequence"/>
</dbReference>
<dbReference type="PROSITE" id="PS01124">
    <property type="entry name" value="HTH_ARAC_FAMILY_2"/>
    <property type="match status" value="1"/>
</dbReference>
<evidence type="ECO:0000259" key="4">
    <source>
        <dbReference type="PROSITE" id="PS01124"/>
    </source>
</evidence>
<dbReference type="PANTHER" id="PTHR43280:SF2">
    <property type="entry name" value="HTH-TYPE TRANSCRIPTIONAL REGULATOR EXSA"/>
    <property type="match status" value="1"/>
</dbReference>
<dbReference type="RefSeq" id="WP_135411329.1">
    <property type="nucleotide sequence ID" value="NZ_JAAOCP010000004.1"/>
</dbReference>
<proteinExistence type="predicted"/>
<reference evidence="6 7" key="2">
    <citation type="journal article" date="2021" name="Int. J. Food Microbiol.">
        <title>Safety demonstration of a microbial species for use in the food chain: Weissella confusa.</title>
        <authorList>
            <person name="Bourdichon F."/>
            <person name="Patrone V."/>
            <person name="Fontana A."/>
            <person name="Milani G."/>
            <person name="Morelli L."/>
        </authorList>
    </citation>
    <scope>NUCLEOTIDE SEQUENCE [LARGE SCALE GENOMIC DNA]</scope>
    <source>
        <strain evidence="5">CCUG 30943</strain>
        <strain evidence="6 7">CCUG 43002</strain>
    </source>
</reference>
<dbReference type="InterPro" id="IPR014710">
    <property type="entry name" value="RmlC-like_jellyroll"/>
</dbReference>
<evidence type="ECO:0000313" key="7">
    <source>
        <dbReference type="Proteomes" id="UP000728106"/>
    </source>
</evidence>
<dbReference type="GO" id="GO:0043565">
    <property type="term" value="F:sequence-specific DNA binding"/>
    <property type="evidence" value="ECO:0007669"/>
    <property type="project" value="InterPro"/>
</dbReference>
<keyword evidence="1" id="KW-0805">Transcription regulation</keyword>
<feature type="domain" description="HTH araC/xylS-type" evidence="4">
    <location>
        <begin position="178"/>
        <end position="276"/>
    </location>
</feature>
<keyword evidence="2" id="KW-0238">DNA-binding</keyword>
<reference evidence="6" key="1">
    <citation type="submission" date="2020-02" db="EMBL/GenBank/DDBJ databases">
        <authorList>
            <person name="Fontana A."/>
            <person name="Patrone V."/>
            <person name="Morelli L."/>
        </authorList>
    </citation>
    <scope>NUCLEOTIDE SEQUENCE</scope>
    <source>
        <strain evidence="5">CCUG 30943</strain>
        <strain evidence="6">CCUG 43002</strain>
    </source>
</reference>
<dbReference type="Gene3D" id="2.60.120.10">
    <property type="entry name" value="Jelly Rolls"/>
    <property type="match status" value="1"/>
</dbReference>
<protein>
    <submittedName>
        <fullName evidence="6">AraC family transcriptional regulator</fullName>
    </submittedName>
</protein>
<dbReference type="InterPro" id="IPR009057">
    <property type="entry name" value="Homeodomain-like_sf"/>
</dbReference>
<dbReference type="InterPro" id="IPR018060">
    <property type="entry name" value="HTH_AraC"/>
</dbReference>
<dbReference type="InterPro" id="IPR013096">
    <property type="entry name" value="Cupin_2"/>
</dbReference>
<dbReference type="PANTHER" id="PTHR43280">
    <property type="entry name" value="ARAC-FAMILY TRANSCRIPTIONAL REGULATOR"/>
    <property type="match status" value="1"/>
</dbReference>
<dbReference type="GO" id="GO:0003700">
    <property type="term" value="F:DNA-binding transcription factor activity"/>
    <property type="evidence" value="ECO:0007669"/>
    <property type="project" value="InterPro"/>
</dbReference>